<proteinExistence type="predicted"/>
<dbReference type="RefSeq" id="WP_380753221.1">
    <property type="nucleotide sequence ID" value="NZ_JBHULT010000010.1"/>
</dbReference>
<reference evidence="5" key="1">
    <citation type="journal article" date="2019" name="Int. J. Syst. Evol. Microbiol.">
        <title>The Global Catalogue of Microorganisms (GCM) 10K type strain sequencing project: providing services to taxonomists for standard genome sequencing and annotation.</title>
        <authorList>
            <consortium name="The Broad Institute Genomics Platform"/>
            <consortium name="The Broad Institute Genome Sequencing Center for Infectious Disease"/>
            <person name="Wu L."/>
            <person name="Ma J."/>
        </authorList>
    </citation>
    <scope>NUCLEOTIDE SEQUENCE [LARGE SCALE GENOMIC DNA]</scope>
    <source>
        <strain evidence="5">KCTC 42585</strain>
    </source>
</reference>
<comment type="caution">
    <text evidence="4">The sequence shown here is derived from an EMBL/GenBank/DDBJ whole genome shotgun (WGS) entry which is preliminary data.</text>
</comment>
<organism evidence="4 5">
    <name type="scientific">Salinimicrobium flavum</name>
    <dbReference type="NCBI Taxonomy" id="1737065"/>
    <lineage>
        <taxon>Bacteria</taxon>
        <taxon>Pseudomonadati</taxon>
        <taxon>Bacteroidota</taxon>
        <taxon>Flavobacteriia</taxon>
        <taxon>Flavobacteriales</taxon>
        <taxon>Flavobacteriaceae</taxon>
        <taxon>Salinimicrobium</taxon>
    </lineage>
</organism>
<dbReference type="EMBL" id="JBHULT010000010">
    <property type="protein sequence ID" value="MFD2518680.1"/>
    <property type="molecule type" value="Genomic_DNA"/>
</dbReference>
<dbReference type="PANTHER" id="PTHR43762">
    <property type="entry name" value="L-GULONOLACTONE OXIDASE"/>
    <property type="match status" value="1"/>
</dbReference>
<name>A0ABW5J1A7_9FLAO</name>
<keyword evidence="2" id="KW-0560">Oxidoreductase</keyword>
<dbReference type="Pfam" id="PF01565">
    <property type="entry name" value="FAD_binding_4"/>
    <property type="match status" value="1"/>
</dbReference>
<dbReference type="InterPro" id="IPR016171">
    <property type="entry name" value="Vanillyl_alc_oxidase_C-sub2"/>
</dbReference>
<dbReference type="InterPro" id="IPR036318">
    <property type="entry name" value="FAD-bd_PCMH-like_sf"/>
</dbReference>
<evidence type="ECO:0000313" key="5">
    <source>
        <dbReference type="Proteomes" id="UP001597468"/>
    </source>
</evidence>
<dbReference type="InterPro" id="IPR007173">
    <property type="entry name" value="ALO_C"/>
</dbReference>
<dbReference type="InterPro" id="IPR010031">
    <property type="entry name" value="FAD_lactone_oxidase-like"/>
</dbReference>
<dbReference type="Gene3D" id="3.30.70.2520">
    <property type="match status" value="1"/>
</dbReference>
<evidence type="ECO:0000256" key="1">
    <source>
        <dbReference type="ARBA" id="ARBA00022827"/>
    </source>
</evidence>
<dbReference type="SUPFAM" id="SSF56176">
    <property type="entry name" value="FAD-binding/transporter-associated domain-like"/>
    <property type="match status" value="1"/>
</dbReference>
<gene>
    <name evidence="4" type="ORF">ACFSTG_12295</name>
</gene>
<evidence type="ECO:0000259" key="3">
    <source>
        <dbReference type="PROSITE" id="PS51387"/>
    </source>
</evidence>
<dbReference type="InterPro" id="IPR016166">
    <property type="entry name" value="FAD-bd_PCMH"/>
</dbReference>
<protein>
    <submittedName>
        <fullName evidence="4">D-arabinono-1,4-lactone oxidase</fullName>
    </submittedName>
</protein>
<dbReference type="Proteomes" id="UP001597468">
    <property type="component" value="Unassembled WGS sequence"/>
</dbReference>
<keyword evidence="1" id="KW-0274">FAD</keyword>
<evidence type="ECO:0000256" key="2">
    <source>
        <dbReference type="ARBA" id="ARBA00023002"/>
    </source>
</evidence>
<dbReference type="Gene3D" id="3.30.465.10">
    <property type="match status" value="1"/>
</dbReference>
<dbReference type="Gene3D" id="1.10.45.10">
    <property type="entry name" value="Vanillyl-alcohol Oxidase, Chain A, domain 4"/>
    <property type="match status" value="1"/>
</dbReference>
<sequence length="397" mass="45737">MGDVWKNWSGSLVFQPGKVFEPESEAEIVDLIQNARREGKNVRVVGAGHSSSALVKTEDYLLSLKHFQGVESPDSETGRATVPAGMTVKDAGKDLFRYGLAMHNTGDVDVQTLAGAIGTGTHGTGIQLKNLSSMLVGARMINGKGEILEVSKEKDPEFLRALRVSLGTCGIFLKMRLQLLPTYRLHRKEWCVHLDKCFENLEELQKNNRNFDFYWYPRTDLCKIRVMNEEGAEMPEITYGSLEMERKGHSHKILPRSRHLKFDEMEFVFDAEKATDCFMEVREQVRKKWRKEVAWRILYRTIQADDVCISPMYGRESVTISLHHNAGMPFEEYFKDIEPIFLKYGGRPHWGKKHFLKADQLKEMYPEWDTFQKHRQKMDPDGVFLTPYLKEILNPGL</sequence>
<feature type="domain" description="FAD-binding PCMH-type" evidence="3">
    <location>
        <begin position="12"/>
        <end position="182"/>
    </location>
</feature>
<dbReference type="InterPro" id="IPR016167">
    <property type="entry name" value="FAD-bd_PCMH_sub1"/>
</dbReference>
<dbReference type="Pfam" id="PF04030">
    <property type="entry name" value="ALO"/>
    <property type="match status" value="2"/>
</dbReference>
<dbReference type="PROSITE" id="PS51387">
    <property type="entry name" value="FAD_PCMH"/>
    <property type="match status" value="1"/>
</dbReference>
<dbReference type="PANTHER" id="PTHR43762:SF1">
    <property type="entry name" value="D-ARABINONO-1,4-LACTONE OXIDASE"/>
    <property type="match status" value="1"/>
</dbReference>
<dbReference type="Gene3D" id="3.30.43.10">
    <property type="entry name" value="Uridine Diphospho-n-acetylenolpyruvylglucosamine Reductase, domain 2"/>
    <property type="match status" value="1"/>
</dbReference>
<dbReference type="InterPro" id="IPR006094">
    <property type="entry name" value="Oxid_FAD_bind_N"/>
</dbReference>
<dbReference type="InterPro" id="IPR016169">
    <property type="entry name" value="FAD-bd_PCMH_sub2"/>
</dbReference>
<keyword evidence="1" id="KW-0285">Flavoprotein</keyword>
<accession>A0ABW5J1A7</accession>
<evidence type="ECO:0000313" key="4">
    <source>
        <dbReference type="EMBL" id="MFD2518680.1"/>
    </source>
</evidence>
<keyword evidence="5" id="KW-1185">Reference proteome</keyword>
<dbReference type="PIRSF" id="PIRSF000136">
    <property type="entry name" value="LGO_GLO"/>
    <property type="match status" value="1"/>
</dbReference>